<sequence length="226" mass="24953">MKRSTLALPGIVLAALLLGSCTSKITKPEQYSGFLSDYSRLERAESASGYPVMRWIAPGFRPENYRQVLVKSIRFYPTPEPTKQISAKTLDDLQKYLSDKVTAAFSRRYTVGPLTSAQEEAIPASQTLILRAAITGVSTGVKPLRPYEVLPIAIAAAATMTLIGERNQNTELFVEAELIDASTGQPVVQVVRKGYGKELSSRRQQLSLENLKGVIDTMVRDIDQFR</sequence>
<dbReference type="PROSITE" id="PS51257">
    <property type="entry name" value="PROKAR_LIPOPROTEIN"/>
    <property type="match status" value="1"/>
</dbReference>
<keyword evidence="2" id="KW-1185">Reference proteome</keyword>
<dbReference type="Proteomes" id="UP001595457">
    <property type="component" value="Unassembled WGS sequence"/>
</dbReference>
<dbReference type="Pfam" id="PF11769">
    <property type="entry name" value="DUF3313"/>
    <property type="match status" value="1"/>
</dbReference>
<dbReference type="InterPro" id="IPR021747">
    <property type="entry name" value="DUF3313"/>
</dbReference>
<gene>
    <name evidence="1" type="ORF">ACFOJE_08755</name>
</gene>
<dbReference type="EMBL" id="JBHRSJ010000016">
    <property type="protein sequence ID" value="MFC2972295.1"/>
    <property type="molecule type" value="Genomic_DNA"/>
</dbReference>
<dbReference type="RefSeq" id="WP_377813940.1">
    <property type="nucleotide sequence ID" value="NZ_JBHRSJ010000016.1"/>
</dbReference>
<reference evidence="2" key="1">
    <citation type="journal article" date="2019" name="Int. J. Syst. Evol. Microbiol.">
        <title>The Global Catalogue of Microorganisms (GCM) 10K type strain sequencing project: providing services to taxonomists for standard genome sequencing and annotation.</title>
        <authorList>
            <consortium name="The Broad Institute Genomics Platform"/>
            <consortium name="The Broad Institute Genome Sequencing Center for Infectious Disease"/>
            <person name="Wu L."/>
            <person name="Ma J."/>
        </authorList>
    </citation>
    <scope>NUCLEOTIDE SEQUENCE [LARGE SCALE GENOMIC DNA]</scope>
    <source>
        <strain evidence="2">KCTC 62195</strain>
    </source>
</reference>
<evidence type="ECO:0000313" key="2">
    <source>
        <dbReference type="Proteomes" id="UP001595457"/>
    </source>
</evidence>
<protein>
    <submittedName>
        <fullName evidence="1">DUF3313 domain-containing protein</fullName>
    </submittedName>
</protein>
<evidence type="ECO:0000313" key="1">
    <source>
        <dbReference type="EMBL" id="MFC2972295.1"/>
    </source>
</evidence>
<organism evidence="1 2">
    <name type="scientific">Azotobacter bryophylli</name>
    <dbReference type="NCBI Taxonomy" id="1986537"/>
    <lineage>
        <taxon>Bacteria</taxon>
        <taxon>Pseudomonadati</taxon>
        <taxon>Pseudomonadota</taxon>
        <taxon>Gammaproteobacteria</taxon>
        <taxon>Pseudomonadales</taxon>
        <taxon>Pseudomonadaceae</taxon>
        <taxon>Azotobacter</taxon>
    </lineage>
</organism>
<accession>A0ABV7ATY3</accession>
<name>A0ABV7ATY3_9GAMM</name>
<comment type="caution">
    <text evidence="1">The sequence shown here is derived from an EMBL/GenBank/DDBJ whole genome shotgun (WGS) entry which is preliminary data.</text>
</comment>
<proteinExistence type="predicted"/>